<dbReference type="EMBL" id="JBBNAE010000003">
    <property type="protein sequence ID" value="KAK9136893.1"/>
    <property type="molecule type" value="Genomic_DNA"/>
</dbReference>
<keyword evidence="2" id="KW-0677">Repeat</keyword>
<evidence type="ECO:0000313" key="5">
    <source>
        <dbReference type="Proteomes" id="UP001417504"/>
    </source>
</evidence>
<dbReference type="PANTHER" id="PTHR22889">
    <property type="entry name" value="WD REPEAT-CONTAINING PROTEIN 89"/>
    <property type="match status" value="1"/>
</dbReference>
<dbReference type="PROSITE" id="PS50082">
    <property type="entry name" value="WD_REPEATS_2"/>
    <property type="match status" value="1"/>
</dbReference>
<dbReference type="AlphaFoldDB" id="A0AAP0JPE6"/>
<accession>A0AAP0JPE6</accession>
<keyword evidence="1 3" id="KW-0853">WD repeat</keyword>
<dbReference type="SUPFAM" id="SSF101908">
    <property type="entry name" value="Putative isomerase YbhE"/>
    <property type="match status" value="1"/>
</dbReference>
<evidence type="ECO:0000313" key="4">
    <source>
        <dbReference type="EMBL" id="KAK9136893.1"/>
    </source>
</evidence>
<comment type="caution">
    <text evidence="4">The sequence shown here is derived from an EMBL/GenBank/DDBJ whole genome shotgun (WGS) entry which is preliminary data.</text>
</comment>
<dbReference type="InterPro" id="IPR019775">
    <property type="entry name" value="WD40_repeat_CS"/>
</dbReference>
<dbReference type="PANTHER" id="PTHR22889:SF0">
    <property type="entry name" value="WD REPEAT-CONTAINING PROTEIN 89"/>
    <property type="match status" value="1"/>
</dbReference>
<dbReference type="Gene3D" id="2.130.10.10">
    <property type="entry name" value="YVTN repeat-like/Quinoprotein amine dehydrogenase"/>
    <property type="match status" value="1"/>
</dbReference>
<dbReference type="SMART" id="SM00320">
    <property type="entry name" value="WD40"/>
    <property type="match status" value="4"/>
</dbReference>
<dbReference type="InterPro" id="IPR036322">
    <property type="entry name" value="WD40_repeat_dom_sf"/>
</dbReference>
<feature type="repeat" description="WD" evidence="3">
    <location>
        <begin position="72"/>
        <end position="115"/>
    </location>
</feature>
<evidence type="ECO:0000256" key="3">
    <source>
        <dbReference type="PROSITE-ProRule" id="PRU00221"/>
    </source>
</evidence>
<reference evidence="4 5" key="1">
    <citation type="submission" date="2024-01" db="EMBL/GenBank/DDBJ databases">
        <title>Genome assemblies of Stephania.</title>
        <authorList>
            <person name="Yang L."/>
        </authorList>
    </citation>
    <scope>NUCLEOTIDE SEQUENCE [LARGE SCALE GENOMIC DNA]</scope>
    <source>
        <strain evidence="4">QJT</strain>
        <tissue evidence="4">Leaf</tissue>
    </source>
</reference>
<gene>
    <name evidence="4" type="ORF">Sjap_007487</name>
</gene>
<keyword evidence="5" id="KW-1185">Reference proteome</keyword>
<evidence type="ECO:0000256" key="2">
    <source>
        <dbReference type="ARBA" id="ARBA00022737"/>
    </source>
</evidence>
<dbReference type="Pfam" id="PF00400">
    <property type="entry name" value="WD40"/>
    <property type="match status" value="2"/>
</dbReference>
<dbReference type="InterPro" id="IPR015943">
    <property type="entry name" value="WD40/YVTN_repeat-like_dom_sf"/>
</dbReference>
<dbReference type="InterPro" id="IPR001680">
    <property type="entry name" value="WD40_rpt"/>
</dbReference>
<dbReference type="InterPro" id="IPR039328">
    <property type="entry name" value="WDR89"/>
</dbReference>
<sequence>MEEGTEMDLEEHTPSPPQHKRFAIKNTIQTNFGDHYIFQIDYSQENSSLAVSLSSNSIKFYSPTTGQYIGECNGHSGPINHISSTGPSSPCVLYSCSSDGTLRAWDTRSFNQVSLISAGADQEVFSFSFGGSDDNLISAGCKSQILFWDWRNGKQVACLEECHMDDVTQVHFAPDCRNKVVSASVDGLMCVVDTNGNINDDDNLDFVMNVETSIGKIGFFGEMNRKLWCLTHIETLSIWDWQDGKNEVNFQDARSLASDSWNHDHVNYFVDCHYSRSDNQLWVIGGTNAGTLGYFPVNYRGGGAICSPKAILEGGHLGVVRSVVPMSSIDGGHIWSQGVFGWTGGEDGRLCCWLPEESTAVNQSWISNSLVMKRNHLHQALGLNRRQPI</sequence>
<proteinExistence type="predicted"/>
<evidence type="ECO:0000256" key="1">
    <source>
        <dbReference type="ARBA" id="ARBA00022574"/>
    </source>
</evidence>
<dbReference type="PROSITE" id="PS00678">
    <property type="entry name" value="WD_REPEATS_1"/>
    <property type="match status" value="1"/>
</dbReference>
<protein>
    <submittedName>
        <fullName evidence="4">Uncharacterized protein</fullName>
    </submittedName>
</protein>
<dbReference type="SUPFAM" id="SSF50978">
    <property type="entry name" value="WD40 repeat-like"/>
    <property type="match status" value="1"/>
</dbReference>
<organism evidence="4 5">
    <name type="scientific">Stephania japonica</name>
    <dbReference type="NCBI Taxonomy" id="461633"/>
    <lineage>
        <taxon>Eukaryota</taxon>
        <taxon>Viridiplantae</taxon>
        <taxon>Streptophyta</taxon>
        <taxon>Embryophyta</taxon>
        <taxon>Tracheophyta</taxon>
        <taxon>Spermatophyta</taxon>
        <taxon>Magnoliopsida</taxon>
        <taxon>Ranunculales</taxon>
        <taxon>Menispermaceae</taxon>
        <taxon>Menispermoideae</taxon>
        <taxon>Cissampelideae</taxon>
        <taxon>Stephania</taxon>
    </lineage>
</organism>
<name>A0AAP0JPE6_9MAGN</name>
<dbReference type="Proteomes" id="UP001417504">
    <property type="component" value="Unassembled WGS sequence"/>
</dbReference>